<evidence type="ECO:0000256" key="1">
    <source>
        <dbReference type="SAM" id="SignalP"/>
    </source>
</evidence>
<dbReference type="EMBL" id="OZ037954">
    <property type="protein sequence ID" value="CAL1699295.1"/>
    <property type="molecule type" value="Genomic_DNA"/>
</dbReference>
<feature type="chain" id="PRO_5045707542" description="Malate dehydrogenase" evidence="1">
    <location>
        <begin position="32"/>
        <end position="262"/>
    </location>
</feature>
<dbReference type="Proteomes" id="UP001497453">
    <property type="component" value="Chromosome 11"/>
</dbReference>
<feature type="signal peptide" evidence="1">
    <location>
        <begin position="1"/>
        <end position="31"/>
    </location>
</feature>
<keyword evidence="1" id="KW-0732">Signal</keyword>
<proteinExistence type="predicted"/>
<accession>A0ABP1CUD6</accession>
<keyword evidence="3" id="KW-1185">Reference proteome</keyword>
<gene>
    <name evidence="2" type="ORF">GFSPODELE1_LOCUS2595</name>
</gene>
<organism evidence="2 3">
    <name type="scientific">Somion occarium</name>
    <dbReference type="NCBI Taxonomy" id="3059160"/>
    <lineage>
        <taxon>Eukaryota</taxon>
        <taxon>Fungi</taxon>
        <taxon>Dikarya</taxon>
        <taxon>Basidiomycota</taxon>
        <taxon>Agaricomycotina</taxon>
        <taxon>Agaricomycetes</taxon>
        <taxon>Polyporales</taxon>
        <taxon>Cerrenaceae</taxon>
        <taxon>Somion</taxon>
    </lineage>
</organism>
<reference evidence="3" key="1">
    <citation type="submission" date="2024-04" db="EMBL/GenBank/DDBJ databases">
        <authorList>
            <person name="Shaw F."/>
            <person name="Minotto A."/>
        </authorList>
    </citation>
    <scope>NUCLEOTIDE SEQUENCE [LARGE SCALE GENOMIC DNA]</scope>
</reference>
<dbReference type="PANTHER" id="PTHR35567:SF1">
    <property type="entry name" value="CONSERVED FUNGAL PROTEIN (AFU_ORTHOLOGUE AFUA_1G14230)"/>
    <property type="match status" value="1"/>
</dbReference>
<evidence type="ECO:0008006" key="4">
    <source>
        <dbReference type="Google" id="ProtNLM"/>
    </source>
</evidence>
<dbReference type="Pfam" id="PF11937">
    <property type="entry name" value="DUF3455"/>
    <property type="match status" value="1"/>
</dbReference>
<dbReference type="InterPro" id="IPR021851">
    <property type="entry name" value="DUF3455"/>
</dbReference>
<sequence length="262" mass="28598">MVAISHAMHTIWPAAAASSWFSWSWLHAANCDITNQTSSLVVPPSQTQLVAPTNESLSSVGLAFGIQNYTCTQSNNFTNVGAVAELIDVSCLAGSSVFRQLPDQLYDSWVNFNQSSVQEIIDHLHVLNPPEILAQHYFVSNPTTGQGLSPKWDFTSSGKFSGNKDAFFVGRGQGSLPAPTDPKKDINWLEVANVQGSIANTVFRTDTRGGQPPSSCEFGKTQDTSVRYVSFYCKQLQFFSPFASANKLIDFSWIDFSGGSIH</sequence>
<evidence type="ECO:0000313" key="2">
    <source>
        <dbReference type="EMBL" id="CAL1699295.1"/>
    </source>
</evidence>
<name>A0ABP1CUD6_9APHY</name>
<evidence type="ECO:0000313" key="3">
    <source>
        <dbReference type="Proteomes" id="UP001497453"/>
    </source>
</evidence>
<protein>
    <recommendedName>
        <fullName evidence="4">Malate dehydrogenase</fullName>
    </recommendedName>
</protein>
<dbReference type="PANTHER" id="PTHR35567">
    <property type="entry name" value="MALATE DEHYDROGENASE (AFU_ORTHOLOGUE AFUA_2G13800)"/>
    <property type="match status" value="1"/>
</dbReference>